<feature type="transmembrane region" description="Helical" evidence="7">
    <location>
        <begin position="350"/>
        <end position="370"/>
    </location>
</feature>
<evidence type="ECO:0000256" key="4">
    <source>
        <dbReference type="ARBA" id="ARBA00022692"/>
    </source>
</evidence>
<evidence type="ECO:0000259" key="8">
    <source>
        <dbReference type="PROSITE" id="PS50850"/>
    </source>
</evidence>
<keyword evidence="3" id="KW-1003">Cell membrane</keyword>
<sequence length="469" mass="50258">MIRSPTPLLNTKLKELPKNTTKRDLTAAWSSWLGSSLEYMDFTLYTLASALVFGPLFFPNETPAVALIASLGVYGSGFVVRPIGGYIFGRVGDKHGRRIVLITTLSMMGIATMGIGLLPTYAQIGVWAPAFLVVLRLVQGFGAGAELAGASVLLVESAPVRRRGLFGAIVAMGTNSGIFLATVLWTLLTLLPDDDFLSWGWRVPFLLSIITTFVALAIRTKVKESPVFEEAKERRAALSAAEVEQPSILVEARRSTKSFLLALGIRMGENSAVYLVKGFMVGWVVTTTGTDSSVVTTGIMIGTIIGFATVPFFGKLSDKVGRRPVFLAFTVFQILFAVPAMLLIDTGSPVLIACVFAIFVGGPLPNMYGVESSWLVELFGSTHRYTFMTTIKEIGSVVSGGLAPVIAAGLVAVITDSWWPVAVVLILFAGCGLLGAYFAPETRGRDLTTEADAVDDQVEHVDRTAATVR</sequence>
<evidence type="ECO:0000313" key="10">
    <source>
        <dbReference type="Proteomes" id="UP000234433"/>
    </source>
</evidence>
<reference evidence="9 10" key="1">
    <citation type="submission" date="2017-03" db="EMBL/GenBank/DDBJ databases">
        <authorList>
            <person name="Afonso C.L."/>
            <person name="Miller P.J."/>
            <person name="Scott M.A."/>
            <person name="Spackman E."/>
            <person name="Goraichik I."/>
            <person name="Dimitrov K.M."/>
            <person name="Suarez D.L."/>
            <person name="Swayne D.E."/>
        </authorList>
    </citation>
    <scope>NUCLEOTIDE SEQUENCE [LARGE SCALE GENOMIC DNA]</scope>
    <source>
        <strain evidence="9 10">CNRZ 918</strain>
    </source>
</reference>
<evidence type="ECO:0000256" key="2">
    <source>
        <dbReference type="ARBA" id="ARBA00022448"/>
    </source>
</evidence>
<name>A0A2H1KVG1_9MICO</name>
<dbReference type="PANTHER" id="PTHR43045">
    <property type="entry name" value="SHIKIMATE TRANSPORTER"/>
    <property type="match status" value="1"/>
</dbReference>
<evidence type="ECO:0000313" key="9">
    <source>
        <dbReference type="EMBL" id="SMY03756.1"/>
    </source>
</evidence>
<feature type="transmembrane region" description="Helical" evidence="7">
    <location>
        <begin position="391"/>
        <end position="412"/>
    </location>
</feature>
<dbReference type="Gene3D" id="1.20.1250.20">
    <property type="entry name" value="MFS general substrate transporter like domains"/>
    <property type="match status" value="2"/>
</dbReference>
<organism evidence="9 10">
    <name type="scientific">Brevibacterium antiquum CNRZ 918</name>
    <dbReference type="NCBI Taxonomy" id="1255637"/>
    <lineage>
        <taxon>Bacteria</taxon>
        <taxon>Bacillati</taxon>
        <taxon>Actinomycetota</taxon>
        <taxon>Actinomycetes</taxon>
        <taxon>Micrococcales</taxon>
        <taxon>Brevibacteriaceae</taxon>
        <taxon>Brevibacterium</taxon>
    </lineage>
</organism>
<gene>
    <name evidence="9" type="ORF">BANT918_02889</name>
</gene>
<feature type="transmembrane region" description="Helical" evidence="7">
    <location>
        <begin position="418"/>
        <end position="439"/>
    </location>
</feature>
<dbReference type="AlphaFoldDB" id="A0A2H1KVG1"/>
<evidence type="ECO:0000256" key="3">
    <source>
        <dbReference type="ARBA" id="ARBA00022475"/>
    </source>
</evidence>
<dbReference type="EMBL" id="FXZD01000012">
    <property type="protein sequence ID" value="SMY03756.1"/>
    <property type="molecule type" value="Genomic_DNA"/>
</dbReference>
<keyword evidence="2" id="KW-0813">Transport</keyword>
<protein>
    <submittedName>
        <fullName evidence="9">MFS transporter, MHS family, metabolite:H+ symporter</fullName>
    </submittedName>
</protein>
<evidence type="ECO:0000256" key="6">
    <source>
        <dbReference type="ARBA" id="ARBA00023136"/>
    </source>
</evidence>
<dbReference type="CDD" id="cd17369">
    <property type="entry name" value="MFS_ShiA_like"/>
    <property type="match status" value="1"/>
</dbReference>
<keyword evidence="5 7" id="KW-1133">Transmembrane helix</keyword>
<dbReference type="GO" id="GO:0005886">
    <property type="term" value="C:plasma membrane"/>
    <property type="evidence" value="ECO:0007669"/>
    <property type="project" value="UniProtKB-SubCell"/>
</dbReference>
<feature type="transmembrane region" description="Helical" evidence="7">
    <location>
        <begin position="292"/>
        <end position="313"/>
    </location>
</feature>
<feature type="transmembrane region" description="Helical" evidence="7">
    <location>
        <begin position="325"/>
        <end position="344"/>
    </location>
</feature>
<feature type="transmembrane region" description="Helical" evidence="7">
    <location>
        <begin position="165"/>
        <end position="187"/>
    </location>
</feature>
<keyword evidence="4 7" id="KW-0812">Transmembrane</keyword>
<feature type="transmembrane region" description="Helical" evidence="7">
    <location>
        <begin position="259"/>
        <end position="280"/>
    </location>
</feature>
<dbReference type="PROSITE" id="PS50850">
    <property type="entry name" value="MFS"/>
    <property type="match status" value="1"/>
</dbReference>
<comment type="subcellular location">
    <subcellularLocation>
        <location evidence="1">Cell membrane</location>
        <topology evidence="1">Multi-pass membrane protein</topology>
    </subcellularLocation>
</comment>
<feature type="transmembrane region" description="Helical" evidence="7">
    <location>
        <begin position="39"/>
        <end position="58"/>
    </location>
</feature>
<dbReference type="InterPro" id="IPR011701">
    <property type="entry name" value="MFS"/>
</dbReference>
<dbReference type="InterPro" id="IPR020846">
    <property type="entry name" value="MFS_dom"/>
</dbReference>
<dbReference type="PANTHER" id="PTHR43045:SF4">
    <property type="entry name" value="TRANSPORTER YDFJ-RELATED"/>
    <property type="match status" value="1"/>
</dbReference>
<feature type="transmembrane region" description="Helical" evidence="7">
    <location>
        <begin position="99"/>
        <end position="121"/>
    </location>
</feature>
<dbReference type="InterPro" id="IPR036259">
    <property type="entry name" value="MFS_trans_sf"/>
</dbReference>
<keyword evidence="6 7" id="KW-0472">Membrane</keyword>
<feature type="transmembrane region" description="Helical" evidence="7">
    <location>
        <begin position="64"/>
        <end position="87"/>
    </location>
</feature>
<feature type="transmembrane region" description="Helical" evidence="7">
    <location>
        <begin position="127"/>
        <end position="153"/>
    </location>
</feature>
<evidence type="ECO:0000256" key="7">
    <source>
        <dbReference type="SAM" id="Phobius"/>
    </source>
</evidence>
<proteinExistence type="predicted"/>
<dbReference type="GO" id="GO:0022857">
    <property type="term" value="F:transmembrane transporter activity"/>
    <property type="evidence" value="ECO:0007669"/>
    <property type="project" value="InterPro"/>
</dbReference>
<evidence type="ECO:0000256" key="1">
    <source>
        <dbReference type="ARBA" id="ARBA00004651"/>
    </source>
</evidence>
<dbReference type="Proteomes" id="UP000234433">
    <property type="component" value="Unassembled WGS sequence"/>
</dbReference>
<dbReference type="SUPFAM" id="SSF103473">
    <property type="entry name" value="MFS general substrate transporter"/>
    <property type="match status" value="1"/>
</dbReference>
<evidence type="ECO:0000256" key="5">
    <source>
        <dbReference type="ARBA" id="ARBA00022989"/>
    </source>
</evidence>
<feature type="domain" description="Major facilitator superfamily (MFS) profile" evidence="8">
    <location>
        <begin position="27"/>
        <end position="443"/>
    </location>
</feature>
<dbReference type="InterPro" id="IPR005829">
    <property type="entry name" value="Sugar_transporter_CS"/>
</dbReference>
<dbReference type="Pfam" id="PF07690">
    <property type="entry name" value="MFS_1"/>
    <property type="match status" value="1"/>
</dbReference>
<dbReference type="PROSITE" id="PS00217">
    <property type="entry name" value="SUGAR_TRANSPORT_2"/>
    <property type="match status" value="1"/>
</dbReference>
<feature type="transmembrane region" description="Helical" evidence="7">
    <location>
        <begin position="199"/>
        <end position="218"/>
    </location>
</feature>
<accession>A0A2H1KVG1</accession>